<feature type="transmembrane region" description="Helical" evidence="1">
    <location>
        <begin position="45"/>
        <end position="64"/>
    </location>
</feature>
<dbReference type="EMBL" id="MLYV02000240">
    <property type="protein sequence ID" value="PSS30886.1"/>
    <property type="molecule type" value="Genomic_DNA"/>
</dbReference>
<evidence type="ECO:0000313" key="2">
    <source>
        <dbReference type="EMBL" id="PSS30886.1"/>
    </source>
</evidence>
<protein>
    <submittedName>
        <fullName evidence="2">Uncharacterized protein</fullName>
    </submittedName>
</protein>
<accession>A0A2R6RLI5</accession>
<gene>
    <name evidence="2" type="ORF">PHLCEN_2v2577</name>
</gene>
<dbReference type="Proteomes" id="UP000186601">
    <property type="component" value="Unassembled WGS sequence"/>
</dbReference>
<keyword evidence="1" id="KW-0472">Membrane</keyword>
<keyword evidence="1" id="KW-1133">Transmembrane helix</keyword>
<proteinExistence type="predicted"/>
<keyword evidence="1" id="KW-0812">Transmembrane</keyword>
<evidence type="ECO:0000313" key="3">
    <source>
        <dbReference type="Proteomes" id="UP000186601"/>
    </source>
</evidence>
<keyword evidence="3" id="KW-1185">Reference proteome</keyword>
<sequence>MGCPLIITFKNTCLGHGLRSRGLAAWPGSAYMSLEPSKAVLQGPAWPGLVGLGLAGLMALSWAWHITSP</sequence>
<comment type="caution">
    <text evidence="2">The sequence shown here is derived from an EMBL/GenBank/DDBJ whole genome shotgun (WGS) entry which is preliminary data.</text>
</comment>
<evidence type="ECO:0000256" key="1">
    <source>
        <dbReference type="SAM" id="Phobius"/>
    </source>
</evidence>
<dbReference type="AlphaFoldDB" id="A0A2R6RLI5"/>
<name>A0A2R6RLI5_9APHY</name>
<organism evidence="2 3">
    <name type="scientific">Hermanssonia centrifuga</name>
    <dbReference type="NCBI Taxonomy" id="98765"/>
    <lineage>
        <taxon>Eukaryota</taxon>
        <taxon>Fungi</taxon>
        <taxon>Dikarya</taxon>
        <taxon>Basidiomycota</taxon>
        <taxon>Agaricomycotina</taxon>
        <taxon>Agaricomycetes</taxon>
        <taxon>Polyporales</taxon>
        <taxon>Meruliaceae</taxon>
        <taxon>Hermanssonia</taxon>
    </lineage>
</organism>
<reference evidence="2 3" key="1">
    <citation type="submission" date="2018-02" db="EMBL/GenBank/DDBJ databases">
        <title>Genome sequence of the basidiomycete white-rot fungus Phlebia centrifuga.</title>
        <authorList>
            <person name="Granchi Z."/>
            <person name="Peng M."/>
            <person name="de Vries R.P."/>
            <person name="Hilden K."/>
            <person name="Makela M.R."/>
            <person name="Grigoriev I."/>
            <person name="Riley R."/>
        </authorList>
    </citation>
    <scope>NUCLEOTIDE SEQUENCE [LARGE SCALE GENOMIC DNA]</scope>
    <source>
        <strain evidence="2 3">FBCC195</strain>
    </source>
</reference>